<comment type="caution">
    <text evidence="8">The sequence shown here is derived from an EMBL/GenBank/DDBJ whole genome shotgun (WGS) entry which is preliminary data.</text>
</comment>
<dbReference type="PANTHER" id="PTHR12370:SF3">
    <property type="entry name" value="PHOSPHOLIPASE B-LIKE 2-RELATED"/>
    <property type="match status" value="1"/>
</dbReference>
<evidence type="ECO:0000256" key="2">
    <source>
        <dbReference type="ARBA" id="ARBA00022729"/>
    </source>
</evidence>
<comment type="similarity">
    <text evidence="1 7">Belongs to the phospholipase B-like family.</text>
</comment>
<proteinExistence type="inferred from homology"/>
<keyword evidence="6" id="KW-0325">Glycoprotein</keyword>
<dbReference type="AlphaFoldDB" id="A0A4C2A728"/>
<dbReference type="InterPro" id="IPR007000">
    <property type="entry name" value="PLipase_B-like"/>
</dbReference>
<protein>
    <recommendedName>
        <fullName evidence="7">Phospholipase B-like</fullName>
        <ecNumber evidence="7">3.1.1.-</ecNumber>
    </recommendedName>
</protein>
<dbReference type="Pfam" id="PF04916">
    <property type="entry name" value="Phospholip_B"/>
    <property type="match status" value="2"/>
</dbReference>
<evidence type="ECO:0000256" key="3">
    <source>
        <dbReference type="ARBA" id="ARBA00022801"/>
    </source>
</evidence>
<evidence type="ECO:0000256" key="6">
    <source>
        <dbReference type="ARBA" id="ARBA00023180"/>
    </source>
</evidence>
<evidence type="ECO:0000256" key="1">
    <source>
        <dbReference type="ARBA" id="ARBA00007835"/>
    </source>
</evidence>
<dbReference type="Gene3D" id="3.60.60.30">
    <property type="match status" value="1"/>
</dbReference>
<evidence type="ECO:0000313" key="8">
    <source>
        <dbReference type="EMBL" id="GBP95990.1"/>
    </source>
</evidence>
<dbReference type="Proteomes" id="UP000299102">
    <property type="component" value="Unassembled WGS sequence"/>
</dbReference>
<evidence type="ECO:0000256" key="4">
    <source>
        <dbReference type="ARBA" id="ARBA00022963"/>
    </source>
</evidence>
<evidence type="ECO:0000256" key="7">
    <source>
        <dbReference type="RuleBase" id="RU364138"/>
    </source>
</evidence>
<organism evidence="8 9">
    <name type="scientific">Eumeta variegata</name>
    <name type="common">Bagworm moth</name>
    <name type="synonym">Eumeta japonica</name>
    <dbReference type="NCBI Taxonomy" id="151549"/>
    <lineage>
        <taxon>Eukaryota</taxon>
        <taxon>Metazoa</taxon>
        <taxon>Ecdysozoa</taxon>
        <taxon>Arthropoda</taxon>
        <taxon>Hexapoda</taxon>
        <taxon>Insecta</taxon>
        <taxon>Pterygota</taxon>
        <taxon>Neoptera</taxon>
        <taxon>Endopterygota</taxon>
        <taxon>Lepidoptera</taxon>
        <taxon>Glossata</taxon>
        <taxon>Ditrysia</taxon>
        <taxon>Tineoidea</taxon>
        <taxon>Psychidae</taxon>
        <taxon>Oiketicinae</taxon>
        <taxon>Eumeta</taxon>
    </lineage>
</organism>
<keyword evidence="3 7" id="KW-0378">Hydrolase</keyword>
<dbReference type="GO" id="GO:0009395">
    <property type="term" value="P:phospholipid catabolic process"/>
    <property type="evidence" value="ECO:0007669"/>
    <property type="project" value="TreeGrafter"/>
</dbReference>
<dbReference type="EC" id="3.1.1.-" evidence="7"/>
<keyword evidence="9" id="KW-1185">Reference proteome</keyword>
<keyword evidence="5 7" id="KW-0443">Lipid metabolism</keyword>
<gene>
    <name evidence="8" type="primary">lama</name>
    <name evidence="8" type="ORF">EVAR_103909_1</name>
</gene>
<reference evidence="8 9" key="1">
    <citation type="journal article" date="2019" name="Commun. Biol.">
        <title>The bagworm genome reveals a unique fibroin gene that provides high tensile strength.</title>
        <authorList>
            <person name="Kono N."/>
            <person name="Nakamura H."/>
            <person name="Ohtoshi R."/>
            <person name="Tomita M."/>
            <person name="Numata K."/>
            <person name="Arakawa K."/>
        </authorList>
    </citation>
    <scope>NUCLEOTIDE SEQUENCE [LARGE SCALE GENOMIC DNA]</scope>
</reference>
<keyword evidence="2" id="KW-0732">Signal</keyword>
<keyword evidence="4 7" id="KW-0442">Lipid degradation</keyword>
<evidence type="ECO:0000256" key="5">
    <source>
        <dbReference type="ARBA" id="ARBA00023098"/>
    </source>
</evidence>
<dbReference type="GO" id="GO:0004620">
    <property type="term" value="F:phospholipase activity"/>
    <property type="evidence" value="ECO:0007669"/>
    <property type="project" value="InterPro"/>
</dbReference>
<accession>A0A4C2A728</accession>
<dbReference type="OrthoDB" id="419508at2759"/>
<dbReference type="GO" id="GO:0005576">
    <property type="term" value="C:extracellular region"/>
    <property type="evidence" value="ECO:0007669"/>
    <property type="project" value="TreeGrafter"/>
</dbReference>
<dbReference type="PANTHER" id="PTHR12370">
    <property type="entry name" value="PHOSPHOLIPASE B-RELATED"/>
    <property type="match status" value="1"/>
</dbReference>
<name>A0A4C2A728_EUMVA</name>
<comment type="function">
    <text evidence="7">Putative phospholipase.</text>
</comment>
<evidence type="ECO:0000313" key="9">
    <source>
        <dbReference type="Proteomes" id="UP000299102"/>
    </source>
</evidence>
<sequence length="457" mass="50957">MVIIPSTGAKTTVTTPLPCSTRKTGYHIEYWGQSNDLDDIPRGVARAYYRVDAVNTGWSLLEIETNASYQNKIQAYAAGILEGALTWRPIHDHIENTIKAVCDEREKNAVNLYYSQISGIFTGVKYGVERSLNCYETTITDLYWLNAFSDVREIQRKLNISLAETPLAQLAGLSTAFLRVVNRTTEGGEIRQKPFVAHNAVGRYSSMTRILKRYKFNYHVTEDRDSPLASGNSIEFSGYPGSVTSQDEFYVLRGHNHQMAVTGTTLNNYNPKLWKDVNITEQLPVGPRVTAANQLANNVSEWGHMLARYNSGTACNQWLVVDFTRLSQTPSHETGPVRGEAVTEVSVSGVNEDVRHTVMHGRAPAAARGLAWLVEQVPGLTHSADISDALLEQSYWVVNGIPFQLIVPLFSRRTTHLRMPKTHVFRVECRGVHSGFVAPDGKNMYKNPGPSLVEINL</sequence>
<dbReference type="EMBL" id="BGZK01002717">
    <property type="protein sequence ID" value="GBP95990.1"/>
    <property type="molecule type" value="Genomic_DNA"/>
</dbReference>